<protein>
    <recommendedName>
        <fullName evidence="2">Dipeptidylpeptidase IV N-terminal domain-containing protein</fullName>
    </recommendedName>
</protein>
<dbReference type="AlphaFoldDB" id="X1VYW1"/>
<sequence length="213" mass="24066">VADESSPLPQGRDEGTGSRRARNVYYMNIDGTGRVKVADNARQPCWGPDGKTIAYLKGEFERYTIKDYATKGLFFYDIKTGRHREHPNKSLHHLYNICWSPDGNWFLATVHGGMGFKHANLTFRANGTKVFDLTKYGVTGCRPDYNPDGKRITWGLSDWDLCVGKIDVTSAAPRVTDVRRIIKCGKEYEVYHSDFSPDGRYLALSYGPKATEQ</sequence>
<dbReference type="EMBL" id="BARW01036405">
    <property type="protein sequence ID" value="GAJ17635.1"/>
    <property type="molecule type" value="Genomic_DNA"/>
</dbReference>
<comment type="caution">
    <text evidence="1">The sequence shown here is derived from an EMBL/GenBank/DDBJ whole genome shotgun (WGS) entry which is preliminary data.</text>
</comment>
<dbReference type="Gene3D" id="2.120.10.30">
    <property type="entry name" value="TolB, C-terminal domain"/>
    <property type="match status" value="1"/>
</dbReference>
<name>X1VYW1_9ZZZZ</name>
<gene>
    <name evidence="1" type="ORF">S12H4_56509</name>
</gene>
<evidence type="ECO:0000313" key="1">
    <source>
        <dbReference type="EMBL" id="GAJ17635.1"/>
    </source>
</evidence>
<accession>X1VYW1</accession>
<organism evidence="1">
    <name type="scientific">marine sediment metagenome</name>
    <dbReference type="NCBI Taxonomy" id="412755"/>
    <lineage>
        <taxon>unclassified sequences</taxon>
        <taxon>metagenomes</taxon>
        <taxon>ecological metagenomes</taxon>
    </lineage>
</organism>
<feature type="non-terminal residue" evidence="1">
    <location>
        <position position="1"/>
    </location>
</feature>
<evidence type="ECO:0008006" key="2">
    <source>
        <dbReference type="Google" id="ProtNLM"/>
    </source>
</evidence>
<reference evidence="1" key="1">
    <citation type="journal article" date="2014" name="Front. Microbiol.">
        <title>High frequency of phylogenetically diverse reductive dehalogenase-homologous genes in deep subseafloor sedimentary metagenomes.</title>
        <authorList>
            <person name="Kawai M."/>
            <person name="Futagami T."/>
            <person name="Toyoda A."/>
            <person name="Takaki Y."/>
            <person name="Nishi S."/>
            <person name="Hori S."/>
            <person name="Arai W."/>
            <person name="Tsubouchi T."/>
            <person name="Morono Y."/>
            <person name="Uchiyama I."/>
            <person name="Ito T."/>
            <person name="Fujiyama A."/>
            <person name="Inagaki F."/>
            <person name="Takami H."/>
        </authorList>
    </citation>
    <scope>NUCLEOTIDE SEQUENCE</scope>
    <source>
        <strain evidence="1">Expedition CK06-06</strain>
    </source>
</reference>
<dbReference type="SUPFAM" id="SSF82171">
    <property type="entry name" value="DPP6 N-terminal domain-like"/>
    <property type="match status" value="1"/>
</dbReference>
<proteinExistence type="predicted"/>
<dbReference type="InterPro" id="IPR011042">
    <property type="entry name" value="6-blade_b-propeller_TolB-like"/>
</dbReference>
<feature type="non-terminal residue" evidence="1">
    <location>
        <position position="213"/>
    </location>
</feature>